<name>A0ABW8M2P4_9ACTN</name>
<keyword evidence="2" id="KW-0238">DNA-binding</keyword>
<keyword evidence="6" id="KW-1185">Reference proteome</keyword>
<protein>
    <submittedName>
        <fullName evidence="5">Helix-turn-helix transcriptional regulator</fullName>
    </submittedName>
</protein>
<dbReference type="SUPFAM" id="SSF46689">
    <property type="entry name" value="Homeodomain-like"/>
    <property type="match status" value="1"/>
</dbReference>
<dbReference type="Pfam" id="PF12833">
    <property type="entry name" value="HTH_18"/>
    <property type="match status" value="1"/>
</dbReference>
<evidence type="ECO:0000259" key="4">
    <source>
        <dbReference type="PROSITE" id="PS01124"/>
    </source>
</evidence>
<keyword evidence="1" id="KW-0805">Transcription regulation</keyword>
<evidence type="ECO:0000313" key="6">
    <source>
        <dbReference type="Proteomes" id="UP001620295"/>
    </source>
</evidence>
<evidence type="ECO:0000256" key="2">
    <source>
        <dbReference type="ARBA" id="ARBA00023125"/>
    </source>
</evidence>
<comment type="caution">
    <text evidence="5">The sequence shown here is derived from an EMBL/GenBank/DDBJ whole genome shotgun (WGS) entry which is preliminary data.</text>
</comment>
<evidence type="ECO:0000256" key="3">
    <source>
        <dbReference type="ARBA" id="ARBA00023163"/>
    </source>
</evidence>
<proteinExistence type="predicted"/>
<dbReference type="EMBL" id="JBJDQH010000027">
    <property type="protein sequence ID" value="MFK4272451.1"/>
    <property type="molecule type" value="Genomic_DNA"/>
</dbReference>
<accession>A0ABW8M2P4</accession>
<dbReference type="PANTHER" id="PTHR43280">
    <property type="entry name" value="ARAC-FAMILY TRANSCRIPTIONAL REGULATOR"/>
    <property type="match status" value="1"/>
</dbReference>
<dbReference type="InterPro" id="IPR020449">
    <property type="entry name" value="Tscrpt_reg_AraC-type_HTH"/>
</dbReference>
<dbReference type="PRINTS" id="PR00032">
    <property type="entry name" value="HTHARAC"/>
</dbReference>
<dbReference type="PANTHER" id="PTHR43280:SF31">
    <property type="entry name" value="TRANSCRIPTIONAL REGULATORY PROTEIN"/>
    <property type="match status" value="1"/>
</dbReference>
<gene>
    <name evidence="5" type="ORF">ACI2L5_47355</name>
</gene>
<sequence>MADAHHISLRHLQQLLAEDDTSPAAWIRHRRLERCRLDLANPRLQASPVQAVAARWGFTDPAYFSRLFRATYGIPPRDYRNLPHTTCANRQQPCAE</sequence>
<feature type="domain" description="HTH araC/xylS-type" evidence="4">
    <location>
        <begin position="1"/>
        <end position="82"/>
    </location>
</feature>
<dbReference type="InterPro" id="IPR009057">
    <property type="entry name" value="Homeodomain-like_sf"/>
</dbReference>
<dbReference type="SMART" id="SM00342">
    <property type="entry name" value="HTH_ARAC"/>
    <property type="match status" value="1"/>
</dbReference>
<dbReference type="InterPro" id="IPR018060">
    <property type="entry name" value="HTH_AraC"/>
</dbReference>
<dbReference type="Proteomes" id="UP001620295">
    <property type="component" value="Unassembled WGS sequence"/>
</dbReference>
<dbReference type="PROSITE" id="PS01124">
    <property type="entry name" value="HTH_ARAC_FAMILY_2"/>
    <property type="match status" value="1"/>
</dbReference>
<evidence type="ECO:0000313" key="5">
    <source>
        <dbReference type="EMBL" id="MFK4272451.1"/>
    </source>
</evidence>
<dbReference type="Gene3D" id="1.10.10.60">
    <property type="entry name" value="Homeodomain-like"/>
    <property type="match status" value="1"/>
</dbReference>
<keyword evidence="3" id="KW-0804">Transcription</keyword>
<organism evidence="5 6">
    <name type="scientific">Streptomyces milbemycinicus</name>
    <dbReference type="NCBI Taxonomy" id="476552"/>
    <lineage>
        <taxon>Bacteria</taxon>
        <taxon>Bacillati</taxon>
        <taxon>Actinomycetota</taxon>
        <taxon>Actinomycetes</taxon>
        <taxon>Kitasatosporales</taxon>
        <taxon>Streptomycetaceae</taxon>
        <taxon>Streptomyces</taxon>
    </lineage>
</organism>
<dbReference type="RefSeq" id="WP_404748823.1">
    <property type="nucleotide sequence ID" value="NZ_JBJDQH010000027.1"/>
</dbReference>
<reference evidence="5 6" key="1">
    <citation type="submission" date="2024-11" db="EMBL/GenBank/DDBJ databases">
        <title>The Natural Products Discovery Center: Release of the First 8490 Sequenced Strains for Exploring Actinobacteria Biosynthetic Diversity.</title>
        <authorList>
            <person name="Kalkreuter E."/>
            <person name="Kautsar S.A."/>
            <person name="Yang D."/>
            <person name="Bader C.D."/>
            <person name="Teijaro C.N."/>
            <person name="Fluegel L."/>
            <person name="Davis C.M."/>
            <person name="Simpson J.R."/>
            <person name="Lauterbach L."/>
            <person name="Steele A.D."/>
            <person name="Gui C."/>
            <person name="Meng S."/>
            <person name="Li G."/>
            <person name="Viehrig K."/>
            <person name="Ye F."/>
            <person name="Su P."/>
            <person name="Kiefer A.F."/>
            <person name="Nichols A."/>
            <person name="Cepeda A.J."/>
            <person name="Yan W."/>
            <person name="Fan B."/>
            <person name="Jiang Y."/>
            <person name="Adhikari A."/>
            <person name="Zheng C.-J."/>
            <person name="Schuster L."/>
            <person name="Cowan T.M."/>
            <person name="Smanski M.J."/>
            <person name="Chevrette M.G."/>
            <person name="De Carvalho L.P.S."/>
            <person name="Shen B."/>
        </authorList>
    </citation>
    <scope>NUCLEOTIDE SEQUENCE [LARGE SCALE GENOMIC DNA]</scope>
    <source>
        <strain evidence="5 6">NPDC020863</strain>
    </source>
</reference>
<evidence type="ECO:0000256" key="1">
    <source>
        <dbReference type="ARBA" id="ARBA00023015"/>
    </source>
</evidence>